<evidence type="ECO:0000313" key="5">
    <source>
        <dbReference type="Proteomes" id="UP000681075"/>
    </source>
</evidence>
<evidence type="ECO:0000256" key="1">
    <source>
        <dbReference type="ARBA" id="ARBA00022553"/>
    </source>
</evidence>
<name>A0A8S8XFB7_9PROT</name>
<organism evidence="4 5">
    <name type="scientific">Roseiterribacter gracilis</name>
    <dbReference type="NCBI Taxonomy" id="2812848"/>
    <lineage>
        <taxon>Bacteria</taxon>
        <taxon>Pseudomonadati</taxon>
        <taxon>Pseudomonadota</taxon>
        <taxon>Alphaproteobacteria</taxon>
        <taxon>Rhodospirillales</taxon>
        <taxon>Roseiterribacteraceae</taxon>
        <taxon>Roseiterribacter</taxon>
    </lineage>
</organism>
<dbReference type="Gene3D" id="3.40.50.2300">
    <property type="match status" value="1"/>
</dbReference>
<accession>A0A8S8XFB7</accession>
<evidence type="ECO:0000256" key="2">
    <source>
        <dbReference type="PROSITE-ProRule" id="PRU00169"/>
    </source>
</evidence>
<evidence type="ECO:0000313" key="4">
    <source>
        <dbReference type="EMBL" id="GIL39760.1"/>
    </source>
</evidence>
<sequence length="144" mass="15588">MPVATAEFTLKRPARAGAARRDDVTDRARRRVLVVEDEAMIALDLSDLLESWDHVVAGIVCTMGDALQAAHEMAPDVAIVDVALGIGEDGVRVAAELKRRFACDIIFVTAWSDAGTRARMERVGPIALLFKPYARDALRAALAC</sequence>
<dbReference type="InterPro" id="IPR001789">
    <property type="entry name" value="Sig_transdc_resp-reg_receiver"/>
</dbReference>
<dbReference type="RefSeq" id="WP_420242879.1">
    <property type="nucleotide sequence ID" value="NZ_BOPV01000001.1"/>
</dbReference>
<dbReference type="PANTHER" id="PTHR44591">
    <property type="entry name" value="STRESS RESPONSE REGULATOR PROTEIN 1"/>
    <property type="match status" value="1"/>
</dbReference>
<reference evidence="4" key="1">
    <citation type="submission" date="2021-02" db="EMBL/GenBank/DDBJ databases">
        <title>Genome sequence of Rhodospirillales sp. strain TMPK1 isolated from soil.</title>
        <authorList>
            <person name="Nakai R."/>
            <person name="Kusada H."/>
            <person name="Tamaki H."/>
        </authorList>
    </citation>
    <scope>NUCLEOTIDE SEQUENCE</scope>
    <source>
        <strain evidence="4">TMPK1</strain>
    </source>
</reference>
<dbReference type="Pfam" id="PF00072">
    <property type="entry name" value="Response_reg"/>
    <property type="match status" value="1"/>
</dbReference>
<dbReference type="PANTHER" id="PTHR44591:SF24">
    <property type="entry name" value="PROTEIN-GLUTAMATE METHYLESTERASE_PROTEIN-GLUTAMINE GLUTAMINASE 1"/>
    <property type="match status" value="1"/>
</dbReference>
<dbReference type="Proteomes" id="UP000681075">
    <property type="component" value="Unassembled WGS sequence"/>
</dbReference>
<feature type="domain" description="Response regulatory" evidence="3">
    <location>
        <begin position="31"/>
        <end position="144"/>
    </location>
</feature>
<dbReference type="SMART" id="SM00448">
    <property type="entry name" value="REC"/>
    <property type="match status" value="1"/>
</dbReference>
<dbReference type="GO" id="GO:0000160">
    <property type="term" value="P:phosphorelay signal transduction system"/>
    <property type="evidence" value="ECO:0007669"/>
    <property type="project" value="InterPro"/>
</dbReference>
<dbReference type="AlphaFoldDB" id="A0A8S8XFB7"/>
<dbReference type="PROSITE" id="PS50110">
    <property type="entry name" value="RESPONSE_REGULATORY"/>
    <property type="match status" value="1"/>
</dbReference>
<comment type="caution">
    <text evidence="4">The sequence shown here is derived from an EMBL/GenBank/DDBJ whole genome shotgun (WGS) entry which is preliminary data.</text>
</comment>
<evidence type="ECO:0000259" key="3">
    <source>
        <dbReference type="PROSITE" id="PS50110"/>
    </source>
</evidence>
<dbReference type="InterPro" id="IPR050595">
    <property type="entry name" value="Bact_response_regulator"/>
</dbReference>
<keyword evidence="5" id="KW-1185">Reference proteome</keyword>
<dbReference type="SUPFAM" id="SSF52172">
    <property type="entry name" value="CheY-like"/>
    <property type="match status" value="1"/>
</dbReference>
<gene>
    <name evidence="4" type="ORF">TMPK1_19970</name>
</gene>
<proteinExistence type="predicted"/>
<dbReference type="EMBL" id="BOPV01000001">
    <property type="protein sequence ID" value="GIL39760.1"/>
    <property type="molecule type" value="Genomic_DNA"/>
</dbReference>
<keyword evidence="1 2" id="KW-0597">Phosphoprotein</keyword>
<feature type="modified residue" description="4-aspartylphosphate" evidence="2">
    <location>
        <position position="81"/>
    </location>
</feature>
<dbReference type="InterPro" id="IPR011006">
    <property type="entry name" value="CheY-like_superfamily"/>
</dbReference>
<protein>
    <recommendedName>
        <fullName evidence="3">Response regulatory domain-containing protein</fullName>
    </recommendedName>
</protein>